<organism evidence="5 6">
    <name type="scientific">Thermobaculum terrenum (strain ATCC BAA-798 / CCMEE 7001 / YNP1)</name>
    <dbReference type="NCBI Taxonomy" id="525904"/>
    <lineage>
        <taxon>Bacteria</taxon>
        <taxon>Bacillati</taxon>
        <taxon>Chloroflexota</taxon>
        <taxon>Chloroflexia</taxon>
        <taxon>Candidatus Thermobaculales</taxon>
        <taxon>Candidatus Thermobaculaceae</taxon>
        <taxon>Thermobaculum</taxon>
    </lineage>
</organism>
<dbReference type="SUPFAM" id="SSF46894">
    <property type="entry name" value="C-terminal effector domain of the bipartite response regulators"/>
    <property type="match status" value="1"/>
</dbReference>
<evidence type="ECO:0000256" key="2">
    <source>
        <dbReference type="ARBA" id="ARBA00023125"/>
    </source>
</evidence>
<dbReference type="InterPro" id="IPR001867">
    <property type="entry name" value="OmpR/PhoB-type_DNA-bd"/>
</dbReference>
<dbReference type="KEGG" id="ttr:Tter_2600"/>
<feature type="domain" description="Bacterial transcriptional activator" evidence="4">
    <location>
        <begin position="957"/>
        <end position="1104"/>
    </location>
</feature>
<dbReference type="SUPFAM" id="SSF48452">
    <property type="entry name" value="TPR-like"/>
    <property type="match status" value="3"/>
</dbReference>
<sequence length="1108" mass="125012">MAAPWIIRSKLSAPAQKSGIIHRRALVAWFARMQRHKLSLLTAPPGYGKTTTLSLFAQRHPRTVWYTLSSADEDPSVFLQHLVAAMGTCCVLGEGEDPSAWLQGSDLDRALLGIIHAMQGSAGFALVLDDFDCVRDQREVLRLLDSLITYSPQQVVFTLASRTRVHLPCIPKLRASGRLLRLDSEIFRFSREDVAQLLRAEGVHLGTDDLETVYELTEGWPLGVRIVAQYLASGATLSDLRAKLAYRGSELYEYLAQEVISKQPSEVVSFMLESSPLPTLEPALLDKVLGRNDSQQMLEDLEERGLFVSRLGEDKLRYHPLVRDYLLRQARAAGARVAEVARRAARYYDTKGEPEHALELWLLGEDYDEIYSMLARWAPRWLREGHYSRLLRAIESIPAPRLEDYPELTYYKARALQAMGKLHTAFELYGEAARRFEEEGDGNWVSRALLGRASIYREKGQISRAGDTYFRVLSLLEPEDISTRAEVVMMLGISDAASGLLGSAERRLRDALELYELGEDADGQFHVWNNLAQVVYLRRGDFPRALEAASKARQIATELDADVYIASANATLATVLYMQGDYARARQLADANYNLASRLGNQAETIDALVVRAHTLRYGSDRDKRAAKELYSDVLNRMSILETNRHLAVEALLGLSSLHRLLGDPKGAEGYAQQAATTAERIGHEWFRQVCLLETASILAMMNRREEAIAMASACLEWFRSCGDRYHQAHSLLLLAYLEGEVEPMLKVVEEGGYWALLSRERYFALPLLVSALGNAGTAEAAKRALLTMGSDVLGDAHNWLLGDAADESQQGGMLLGSLIDDAAKSATSASKLRSLAEEALRHMISRPPYTLYIQMLGGFRVLRGDEVVGEREWRSTKTRILLQFLASHRGQMFPKERLLELLWPDMEPAAADNNFRFSLSILTKVLEPHRPKGAPPYYIVRRNEAYGLDMSADVVVDTEEFEELVRQGKAAYRQGLHGRDEAIELLRRAIDLYKGDYLPESLYDDWTLLERERLRELFFDASSHLSLLLLQDGEYDEVIKLAWRTVEMDPCREESYRLLIRAYAEKGDRIAAIRAYKLCASNLQRELGMDPMPETQELYNRLRQSGY</sequence>
<evidence type="ECO:0000259" key="4">
    <source>
        <dbReference type="SMART" id="SM01043"/>
    </source>
</evidence>
<name>D1CIB7_THET1</name>
<protein>
    <submittedName>
        <fullName evidence="5">Transcriptional activator domain protein</fullName>
    </submittedName>
</protein>
<dbReference type="STRING" id="525904.Tter_2600"/>
<dbReference type="SMART" id="SM00862">
    <property type="entry name" value="Trans_reg_C"/>
    <property type="match status" value="1"/>
</dbReference>
<evidence type="ECO:0000313" key="5">
    <source>
        <dbReference type="EMBL" id="ACZ43488.1"/>
    </source>
</evidence>
<evidence type="ECO:0000256" key="1">
    <source>
        <dbReference type="ARBA" id="ARBA00005820"/>
    </source>
</evidence>
<dbReference type="InterPro" id="IPR051677">
    <property type="entry name" value="AfsR-DnrI-RedD_regulator"/>
</dbReference>
<proteinExistence type="inferred from homology"/>
<dbReference type="InterPro" id="IPR019734">
    <property type="entry name" value="TPR_rpt"/>
</dbReference>
<dbReference type="InterPro" id="IPR036388">
    <property type="entry name" value="WH-like_DNA-bd_sf"/>
</dbReference>
<keyword evidence="2" id="KW-0238">DNA-binding</keyword>
<dbReference type="SUPFAM" id="SSF52540">
    <property type="entry name" value="P-loop containing nucleoside triphosphate hydrolases"/>
    <property type="match status" value="1"/>
</dbReference>
<dbReference type="AlphaFoldDB" id="D1CIB7"/>
<dbReference type="PANTHER" id="PTHR35807:SF2">
    <property type="entry name" value="TRANSCRIPTIONAL ACTIVATOR DOMAIN"/>
    <property type="match status" value="1"/>
</dbReference>
<dbReference type="Pfam" id="PF25873">
    <property type="entry name" value="WHD_MalT"/>
    <property type="match status" value="1"/>
</dbReference>
<dbReference type="eggNOG" id="COG2909">
    <property type="taxonomic scope" value="Bacteria"/>
</dbReference>
<dbReference type="InterPro" id="IPR011990">
    <property type="entry name" value="TPR-like_helical_dom_sf"/>
</dbReference>
<dbReference type="SMART" id="SM01043">
    <property type="entry name" value="BTAD"/>
    <property type="match status" value="1"/>
</dbReference>
<dbReference type="InterPro" id="IPR005158">
    <property type="entry name" value="BTAD"/>
</dbReference>
<dbReference type="Pfam" id="PF13401">
    <property type="entry name" value="AAA_22"/>
    <property type="match status" value="1"/>
</dbReference>
<comment type="similarity">
    <text evidence="1">Belongs to the AfsR/DnrI/RedD regulatory family.</text>
</comment>
<dbReference type="Gene3D" id="1.25.40.10">
    <property type="entry name" value="Tetratricopeptide repeat domain"/>
    <property type="match status" value="3"/>
</dbReference>
<dbReference type="GO" id="GO:0000160">
    <property type="term" value="P:phosphorelay signal transduction system"/>
    <property type="evidence" value="ECO:0007669"/>
    <property type="project" value="InterPro"/>
</dbReference>
<dbReference type="EMBL" id="CP001826">
    <property type="protein sequence ID" value="ACZ43488.1"/>
    <property type="molecule type" value="Genomic_DNA"/>
</dbReference>
<reference evidence="6" key="1">
    <citation type="journal article" date="2010" name="Stand. Genomic Sci.">
        <title>Complete genome sequence of 'Thermobaculum terrenum' type strain (YNP1).</title>
        <authorList>
            <person name="Kiss H."/>
            <person name="Cleland D."/>
            <person name="Lapidus A."/>
            <person name="Lucas S."/>
            <person name="Glavina Del Rio T."/>
            <person name="Nolan M."/>
            <person name="Tice H."/>
            <person name="Han C."/>
            <person name="Goodwin L."/>
            <person name="Pitluck S."/>
            <person name="Liolios K."/>
            <person name="Ivanova N."/>
            <person name="Mavromatis K."/>
            <person name="Ovchinnikova G."/>
            <person name="Pati A."/>
            <person name="Chen A."/>
            <person name="Palaniappan K."/>
            <person name="Land M."/>
            <person name="Hauser L."/>
            <person name="Chang Y."/>
            <person name="Jeffries C."/>
            <person name="Lu M."/>
            <person name="Brettin T."/>
            <person name="Detter J."/>
            <person name="Goker M."/>
            <person name="Tindall B."/>
            <person name="Beck B."/>
            <person name="McDermott T."/>
            <person name="Woyke T."/>
            <person name="Bristow J."/>
            <person name="Eisen J."/>
            <person name="Markowitz V."/>
            <person name="Hugenholtz P."/>
            <person name="Kyrpides N."/>
            <person name="Klenk H."/>
            <person name="Cheng J."/>
        </authorList>
    </citation>
    <scope>NUCLEOTIDE SEQUENCE [LARGE SCALE GENOMIC DNA]</scope>
    <source>
        <strain evidence="6">ATCC BAA-798 / YNP1</strain>
    </source>
</reference>
<dbReference type="GO" id="GO:0006355">
    <property type="term" value="P:regulation of DNA-templated transcription"/>
    <property type="evidence" value="ECO:0007669"/>
    <property type="project" value="InterPro"/>
</dbReference>
<dbReference type="eggNOG" id="COG3629">
    <property type="taxonomic scope" value="Bacteria"/>
</dbReference>
<dbReference type="Proteomes" id="UP000000323">
    <property type="component" value="Chromosome 2"/>
</dbReference>
<dbReference type="PANTHER" id="PTHR35807">
    <property type="entry name" value="TRANSCRIPTIONAL REGULATOR REDD-RELATED"/>
    <property type="match status" value="1"/>
</dbReference>
<evidence type="ECO:0000313" key="6">
    <source>
        <dbReference type="Proteomes" id="UP000000323"/>
    </source>
</evidence>
<accession>D1CIB7</accession>
<dbReference type="GO" id="GO:0003677">
    <property type="term" value="F:DNA binding"/>
    <property type="evidence" value="ECO:0007669"/>
    <property type="project" value="UniProtKB-KW"/>
</dbReference>
<dbReference type="SMART" id="SM00028">
    <property type="entry name" value="TPR"/>
    <property type="match status" value="6"/>
</dbReference>
<evidence type="ECO:0000259" key="3">
    <source>
        <dbReference type="SMART" id="SM00862"/>
    </source>
</evidence>
<dbReference type="GO" id="GO:0016887">
    <property type="term" value="F:ATP hydrolysis activity"/>
    <property type="evidence" value="ECO:0007669"/>
    <property type="project" value="InterPro"/>
</dbReference>
<gene>
    <name evidence="5" type="ordered locus">Tter_2600</name>
</gene>
<dbReference type="OrthoDB" id="1137593at2"/>
<dbReference type="RefSeq" id="WP_012876519.1">
    <property type="nucleotide sequence ID" value="NC_013526.1"/>
</dbReference>
<feature type="domain" description="OmpR/PhoB-type" evidence="3">
    <location>
        <begin position="865"/>
        <end position="949"/>
    </location>
</feature>
<dbReference type="HOGENOM" id="CLU_006325_0_0_0"/>
<dbReference type="InterPro" id="IPR049945">
    <property type="entry name" value="AAA_22"/>
</dbReference>
<keyword evidence="6" id="KW-1185">Reference proteome</keyword>
<dbReference type="Gene3D" id="1.10.10.10">
    <property type="entry name" value="Winged helix-like DNA-binding domain superfamily/Winged helix DNA-binding domain"/>
    <property type="match status" value="1"/>
</dbReference>
<dbReference type="Pfam" id="PF03704">
    <property type="entry name" value="BTAD"/>
    <property type="match status" value="1"/>
</dbReference>
<dbReference type="InterPro" id="IPR059106">
    <property type="entry name" value="WHD_MalT"/>
</dbReference>
<dbReference type="InterPro" id="IPR016032">
    <property type="entry name" value="Sig_transdc_resp-reg_C-effctor"/>
</dbReference>
<dbReference type="InterPro" id="IPR027417">
    <property type="entry name" value="P-loop_NTPase"/>
</dbReference>